<evidence type="ECO:0000256" key="1">
    <source>
        <dbReference type="ARBA" id="ARBA00001942"/>
    </source>
</evidence>
<dbReference type="EMBL" id="JAPDRN010000192">
    <property type="protein sequence ID" value="KAJ9613813.1"/>
    <property type="molecule type" value="Genomic_DNA"/>
</dbReference>
<dbReference type="SUPFAM" id="SSF103473">
    <property type="entry name" value="MFS general substrate transporter"/>
    <property type="match status" value="1"/>
</dbReference>
<dbReference type="InterPro" id="IPR028189">
    <property type="entry name" value="Nitr_red_alph_N"/>
</dbReference>
<dbReference type="InterPro" id="IPR006655">
    <property type="entry name" value="Mopterin_OxRdtase_prok_CS"/>
</dbReference>
<dbReference type="FunFam" id="3.40.50.12440:FF:000001">
    <property type="entry name" value="Nitrate reductase subunit alpha"/>
    <property type="match status" value="1"/>
</dbReference>
<feature type="transmembrane region" description="Helical" evidence="23">
    <location>
        <begin position="343"/>
        <end position="361"/>
    </location>
</feature>
<evidence type="ECO:0000256" key="19">
    <source>
        <dbReference type="ARBA" id="ARBA00023014"/>
    </source>
</evidence>
<comment type="catalytic activity">
    <reaction evidence="22">
        <text>nitrate + a quinol = a quinone + nitrite + H2O</text>
        <dbReference type="Rhea" id="RHEA:56144"/>
        <dbReference type="ChEBI" id="CHEBI:15377"/>
        <dbReference type="ChEBI" id="CHEBI:16301"/>
        <dbReference type="ChEBI" id="CHEBI:17632"/>
        <dbReference type="ChEBI" id="CHEBI:24646"/>
        <dbReference type="ChEBI" id="CHEBI:132124"/>
        <dbReference type="EC" id="1.7.5.1"/>
    </reaction>
</comment>
<feature type="transmembrane region" description="Helical" evidence="23">
    <location>
        <begin position="164"/>
        <end position="188"/>
    </location>
</feature>
<evidence type="ECO:0000256" key="8">
    <source>
        <dbReference type="ARBA" id="ARBA00022448"/>
    </source>
</evidence>
<dbReference type="InterPro" id="IPR036259">
    <property type="entry name" value="MFS_trans_sf"/>
</dbReference>
<keyword evidence="19" id="KW-0411">Iron-sulfur</keyword>
<comment type="caution">
    <text evidence="25">The sequence shown here is derived from an EMBL/GenBank/DDBJ whole genome shotgun (WGS) entry which is preliminary data.</text>
</comment>
<feature type="transmembrane region" description="Helical" evidence="23">
    <location>
        <begin position="447"/>
        <end position="466"/>
    </location>
</feature>
<dbReference type="CDD" id="cd02750">
    <property type="entry name" value="MopB_Nitrate-R-NarG-like"/>
    <property type="match status" value="1"/>
</dbReference>
<feature type="transmembrane region" description="Helical" evidence="23">
    <location>
        <begin position="387"/>
        <end position="408"/>
    </location>
</feature>
<evidence type="ECO:0000256" key="7">
    <source>
        <dbReference type="ARBA" id="ARBA00012500"/>
    </source>
</evidence>
<keyword evidence="13 23" id="KW-0812">Transmembrane</keyword>
<dbReference type="NCBIfam" id="TIGR00886">
    <property type="entry name" value="2A0108"/>
    <property type="match status" value="1"/>
</dbReference>
<evidence type="ECO:0000256" key="10">
    <source>
        <dbReference type="ARBA" id="ARBA00022485"/>
    </source>
</evidence>
<dbReference type="PROSITE" id="PS00551">
    <property type="entry name" value="MOLYBDOPTERIN_PROK_1"/>
    <property type="match status" value="1"/>
</dbReference>
<feature type="transmembrane region" description="Helical" evidence="23">
    <location>
        <begin position="414"/>
        <end position="435"/>
    </location>
</feature>
<evidence type="ECO:0000256" key="11">
    <source>
        <dbReference type="ARBA" id="ARBA00022505"/>
    </source>
</evidence>
<dbReference type="InterPro" id="IPR006657">
    <property type="entry name" value="MoPterin_dinucl-bd_dom"/>
</dbReference>
<dbReference type="Pfam" id="PF01568">
    <property type="entry name" value="Molydop_binding"/>
    <property type="match status" value="1"/>
</dbReference>
<dbReference type="InterPro" id="IPR009010">
    <property type="entry name" value="Asp_de-COase-like_dom_sf"/>
</dbReference>
<evidence type="ECO:0000256" key="20">
    <source>
        <dbReference type="ARBA" id="ARBA00023063"/>
    </source>
</evidence>
<feature type="transmembrane region" description="Helical" evidence="23">
    <location>
        <begin position="200"/>
        <end position="218"/>
    </location>
</feature>
<dbReference type="InterPro" id="IPR006656">
    <property type="entry name" value="Mopterin_OxRdtase"/>
</dbReference>
<dbReference type="SMART" id="SM00926">
    <property type="entry name" value="Molybdop_Fe4S4"/>
    <property type="match status" value="1"/>
</dbReference>
<dbReference type="GO" id="GO:0046872">
    <property type="term" value="F:metal ion binding"/>
    <property type="evidence" value="ECO:0007669"/>
    <property type="project" value="UniProtKB-KW"/>
</dbReference>
<dbReference type="InterPro" id="IPR006963">
    <property type="entry name" value="Mopterin_OxRdtase_4Fe-4S_dom"/>
</dbReference>
<feature type="transmembrane region" description="Helical" evidence="23">
    <location>
        <begin position="230"/>
        <end position="249"/>
    </location>
</feature>
<protein>
    <recommendedName>
        <fullName evidence="7">nitrate reductase (quinone)</fullName>
        <ecNumber evidence="7">1.7.5.1</ecNumber>
    </recommendedName>
</protein>
<evidence type="ECO:0000256" key="5">
    <source>
        <dbReference type="ARBA" id="ARBA00008432"/>
    </source>
</evidence>
<dbReference type="InterPro" id="IPR006468">
    <property type="entry name" value="NarG"/>
</dbReference>
<dbReference type="InterPro" id="IPR004737">
    <property type="entry name" value="NO3_transporter_NarK/NarU-like"/>
</dbReference>
<feature type="transmembrane region" description="Helical" evidence="23">
    <location>
        <begin position="255"/>
        <end position="273"/>
    </location>
</feature>
<keyword evidence="16 23" id="KW-1133">Transmembrane helix</keyword>
<dbReference type="GO" id="GO:0005886">
    <property type="term" value="C:plasma membrane"/>
    <property type="evidence" value="ECO:0007669"/>
    <property type="project" value="UniProtKB-SubCell"/>
</dbReference>
<dbReference type="GO" id="GO:0160182">
    <property type="term" value="F:nitrate reductase (quinone) activity"/>
    <property type="evidence" value="ECO:0007669"/>
    <property type="project" value="UniProtKB-EC"/>
</dbReference>
<evidence type="ECO:0000256" key="9">
    <source>
        <dbReference type="ARBA" id="ARBA00022475"/>
    </source>
</evidence>
<dbReference type="Gene3D" id="3.40.50.12440">
    <property type="match status" value="1"/>
</dbReference>
<evidence type="ECO:0000256" key="22">
    <source>
        <dbReference type="ARBA" id="ARBA00048294"/>
    </source>
</evidence>
<keyword evidence="15" id="KW-0249">Electron transport</keyword>
<evidence type="ECO:0000256" key="3">
    <source>
        <dbReference type="ARBA" id="ARBA00004202"/>
    </source>
</evidence>
<evidence type="ECO:0000256" key="13">
    <source>
        <dbReference type="ARBA" id="ARBA00022692"/>
    </source>
</evidence>
<evidence type="ECO:0000256" key="23">
    <source>
        <dbReference type="SAM" id="Phobius"/>
    </source>
</evidence>
<dbReference type="PROSITE" id="PS00932">
    <property type="entry name" value="MOLYBDOPTERIN_PROK_3"/>
    <property type="match status" value="1"/>
</dbReference>
<dbReference type="InterPro" id="IPR050123">
    <property type="entry name" value="Prok_molybdopt-oxidoreductase"/>
</dbReference>
<name>A0AA38XI32_9EURO</name>
<dbReference type="GO" id="GO:0009325">
    <property type="term" value="C:nitrate reductase complex"/>
    <property type="evidence" value="ECO:0007669"/>
    <property type="project" value="InterPro"/>
</dbReference>
<comment type="cofactor">
    <cofactor evidence="1">
        <name>Mo-bis(molybdopterin guanine dinucleotide)</name>
        <dbReference type="ChEBI" id="CHEBI:60539"/>
    </cofactor>
</comment>
<dbReference type="GO" id="GO:0015113">
    <property type="term" value="F:nitrite transmembrane transporter activity"/>
    <property type="evidence" value="ECO:0007669"/>
    <property type="project" value="InterPro"/>
</dbReference>
<dbReference type="PANTHER" id="PTHR43105">
    <property type="entry name" value="RESPIRATORY NITRATE REDUCTASE"/>
    <property type="match status" value="1"/>
</dbReference>
<evidence type="ECO:0000256" key="6">
    <source>
        <dbReference type="ARBA" id="ARBA00010312"/>
    </source>
</evidence>
<evidence type="ECO:0000256" key="16">
    <source>
        <dbReference type="ARBA" id="ARBA00022989"/>
    </source>
</evidence>
<dbReference type="InterPro" id="IPR044772">
    <property type="entry name" value="NO3_transporter"/>
</dbReference>
<accession>A0AA38XI32</accession>
<dbReference type="FunFam" id="1.20.1250.20:FF:000024">
    <property type="entry name" value="Nitrite extrusion protein NarK"/>
    <property type="match status" value="1"/>
</dbReference>
<dbReference type="Pfam" id="PF14710">
    <property type="entry name" value="Nitr_red_alph_N"/>
    <property type="match status" value="1"/>
</dbReference>
<keyword evidence="8" id="KW-0813">Transport</keyword>
<dbReference type="GO" id="GO:0051539">
    <property type="term" value="F:4 iron, 4 sulfur cluster binding"/>
    <property type="evidence" value="ECO:0007669"/>
    <property type="project" value="UniProtKB-KW"/>
</dbReference>
<dbReference type="GO" id="GO:0043546">
    <property type="term" value="F:molybdopterin cofactor binding"/>
    <property type="evidence" value="ECO:0007669"/>
    <property type="project" value="InterPro"/>
</dbReference>
<dbReference type="EC" id="1.7.5.1" evidence="7"/>
<evidence type="ECO:0000256" key="12">
    <source>
        <dbReference type="ARBA" id="ARBA00022519"/>
    </source>
</evidence>
<evidence type="ECO:0000256" key="17">
    <source>
        <dbReference type="ARBA" id="ARBA00023002"/>
    </source>
</evidence>
<dbReference type="GO" id="GO:0042128">
    <property type="term" value="P:nitrate assimilation"/>
    <property type="evidence" value="ECO:0007669"/>
    <property type="project" value="UniProtKB-KW"/>
</dbReference>
<reference evidence="25" key="1">
    <citation type="submission" date="2022-10" db="EMBL/GenBank/DDBJ databases">
        <title>Culturing micro-colonial fungi from biological soil crusts in the Mojave desert and describing Neophaeococcomyces mojavensis, and introducing the new genera and species Taxawa tesnikishii.</title>
        <authorList>
            <person name="Kurbessoian T."/>
            <person name="Stajich J.E."/>
        </authorList>
    </citation>
    <scope>NUCLEOTIDE SEQUENCE</scope>
    <source>
        <strain evidence="25">TK_35</strain>
    </source>
</reference>
<feature type="domain" description="4Fe-4S Mo/W bis-MGD-type" evidence="24">
    <location>
        <begin position="623"/>
        <end position="687"/>
    </location>
</feature>
<dbReference type="PANTHER" id="PTHR43105:SF2">
    <property type="entry name" value="RESPIRATORY NITRATE REDUCTASE 2 ALPHA CHAIN"/>
    <property type="match status" value="1"/>
</dbReference>
<dbReference type="Pfam" id="PF00384">
    <property type="entry name" value="Molybdopterin"/>
    <property type="match status" value="1"/>
</dbReference>
<dbReference type="NCBIfam" id="TIGR01580">
    <property type="entry name" value="narG"/>
    <property type="match status" value="1"/>
</dbReference>
<evidence type="ECO:0000256" key="4">
    <source>
        <dbReference type="ARBA" id="ARBA00004429"/>
    </source>
</evidence>
<keyword evidence="20" id="KW-0534">Nitrate assimilation</keyword>
<comment type="subcellular location">
    <subcellularLocation>
        <location evidence="4">Cell inner membrane</location>
        <topology evidence="4">Multi-pass membrane protein</topology>
    </subcellularLocation>
    <subcellularLocation>
        <location evidence="3">Cell membrane</location>
        <topology evidence="3">Peripheral membrane protein</topology>
    </subcellularLocation>
</comment>
<evidence type="ECO:0000256" key="14">
    <source>
        <dbReference type="ARBA" id="ARBA00022723"/>
    </source>
</evidence>
<evidence type="ECO:0000256" key="21">
    <source>
        <dbReference type="ARBA" id="ARBA00023136"/>
    </source>
</evidence>
<evidence type="ECO:0000256" key="2">
    <source>
        <dbReference type="ARBA" id="ARBA00001966"/>
    </source>
</evidence>
<keyword evidence="10" id="KW-0004">4Fe-4S</keyword>
<dbReference type="InterPro" id="IPR027467">
    <property type="entry name" value="MopterinOxRdtase_cofactor_BS"/>
</dbReference>
<evidence type="ECO:0000259" key="24">
    <source>
        <dbReference type="PROSITE" id="PS51669"/>
    </source>
</evidence>
<feature type="transmembrane region" description="Helical" evidence="23">
    <location>
        <begin position="478"/>
        <end position="500"/>
    </location>
</feature>
<keyword evidence="17" id="KW-0560">Oxidoreductase</keyword>
<evidence type="ECO:0000256" key="18">
    <source>
        <dbReference type="ARBA" id="ARBA00023004"/>
    </source>
</evidence>
<sequence>MRLRLDEAELAQLLAGETVENLTRFGGSGGWGTAVSLHGGESAVLLDSGTDCRLVLPRSSVEDLAGRLPCRDGLAFALYLDDGTTLQLQFDVDIRDSVRQRGVTRRSSASSYPRHSTALEPCMTVGSDPVVRSTASPGRVISDWTPEDPGYWERTGKRVATRNLVISIPSLLLAFSVWVLFSAVTISLPKIGFGFSTDQLFWLVALPSLSGATLRIFYSFVIPIFGGRRWTALSTASLLAPTIWLGFAVQNPATPYWVFVVIAILCGFGGANFSSSMSNISFFYPKQKQGLALGLNAGLGNVGVSVAQAVIPLVITVGVFGALGGAPQPVVEGGAPLYLQNAGFIWVPAIAICAVAAWFGMNDLTSARSSFAEQAVIFRRKHNWLMCWLYIGTFGSYIGFSAGFPMLVKSQFPAVNPLAYAFIGPLLGALMRSVGGSMADRWGGARLTFWVFALMIAAVFGVLHFLPSDGQGGNFYGFLFSFMALFVLSGIGNGTTFRMIPVIFRTLHERLSAGANAEGKAASAHQASIESAAVVGFSGAIGAYGGFFIPKSYGSSITLTGSPDMALYGHDADVRKGRPPMSYFLDRLQFFKRDPQPFADGHGFAKSEGRDWENSYRQRWQYDKIVRSTHGVNCTGSCSWKIYVKNGLVTWETQQTDYPRTRPDLPNHEPRGCPRGASYSWYLYSANRLKYPLIRGTLLRLWREARRTQGPVDAWASIVEDKEKARSYKTRRGMGGFVRLNWEEANEIIAASNLYTVKQYGPDRVVGFSPIPAMSMVSYAAGARYLSLLGGACLSFYDWYCDLPPASPQVWGEQTDVPESADWYNSRYIIAWGSNVPQTRTPDAHFFTEARYNGTKTVSICPDYSELAKLTDHWLHPKQGTDAALAFAFGHVILREFHVDSPSQYFQDYCRQYSDMPMLVRLERRADGRLVAGRFLRASELGGLGEANNPDWKTLAYDETSGQIVVPNGSIGFRWGEKGRWNIEEKASNGADTRLRLSLSDANDGIESVSFPYFGGIESDGWTAAPAEEVLDRNIPVRRLATADGSETLVATVYDLLLAQYGVDRGFGGANVATSFDENVPGTPAWQERITGVPRCEVIEIAREFARTADKTHGRSMIIVGAGMNHWFHNDMNYRGLINMLIMCGCVGQTGGGWAHYVGQEKLRPQTGWQPLAFGLDWSKPPRHMNGTSFFYFNTGQWRYEKLQVDELLSPLADASKYSGSLADLNLRAVRMGWLPCAPQLDRNPLQLVREAEAAGVAPADYALGKFKDGSLDFAFADPDAQQNHPRMMFIWRSNLLGSSGKGHEYMLRHLLGTRHGLQGKDLGEMGAVKPEEVKWRDEAPEGKLDLLVTLDFRMCTTALYSDIVLPTATWYEKDDLNTSDMHPFIHPLSKAVDPAWESRSDWDIFKEVARTVSEMAPGVLGVEKDLVLVPTLHDTPNELGMPFGVADWKKGECEAIPGQTMPSMTVVERDYPNLYRKFTSLGPLLDKHGNGGKGMNWDTKHEVEFLGKLNHTVHEEGVSQGRPAISTAIDAAEVILHLAPETNGHVAVKAWESLGGFTGREHTHLAVGKEHEAIRFRDIQAQPRKIISSPIWSGLEDDNVSYNAGYTNVHELIPWRTVTGRQQFYQDHEWMIDFGEAFMSYRPPVNTRTIEPLLNQRSNGNKEIVLNWITPHQKWGIHSTYSDNLIMQTLSRGGPIVWISEDDARSAGIVDNDWIELFNVNGAIAARAVVSQRVMPGMAMMYHAQERIINVPGSEISGTRGGIHNSVTRIVLKPTHMIGGYAQLAYGFNYYGTCGTNRDEFVIVRKMDKVDWLDGEAVPAAAKEVV</sequence>
<keyword evidence="9" id="KW-1003">Cell membrane</keyword>
<proteinExistence type="inferred from homology"/>
<feature type="transmembrane region" description="Helical" evidence="23">
    <location>
        <begin position="293"/>
        <end position="323"/>
    </location>
</feature>
<organism evidence="25">
    <name type="scientific">Knufia peltigerae</name>
    <dbReference type="NCBI Taxonomy" id="1002370"/>
    <lineage>
        <taxon>Eukaryota</taxon>
        <taxon>Fungi</taxon>
        <taxon>Dikarya</taxon>
        <taxon>Ascomycota</taxon>
        <taxon>Pezizomycotina</taxon>
        <taxon>Eurotiomycetes</taxon>
        <taxon>Chaetothyriomycetidae</taxon>
        <taxon>Chaetothyriales</taxon>
        <taxon>Trichomeriaceae</taxon>
        <taxon>Knufia</taxon>
    </lineage>
</organism>
<keyword evidence="14" id="KW-0479">Metal-binding</keyword>
<dbReference type="SUPFAM" id="SSF50692">
    <property type="entry name" value="ADC-like"/>
    <property type="match status" value="1"/>
</dbReference>
<comment type="similarity">
    <text evidence="5">Belongs to the major facilitator superfamily. Nitrate/nitrite porter (TC 2.A.1.8) family.</text>
</comment>
<keyword evidence="21 23" id="KW-0472">Membrane</keyword>
<dbReference type="GO" id="GO:0015112">
    <property type="term" value="F:nitrate transmembrane transporter activity"/>
    <property type="evidence" value="ECO:0007669"/>
    <property type="project" value="InterPro"/>
</dbReference>
<dbReference type="Gene3D" id="1.20.1250.20">
    <property type="entry name" value="MFS general substrate transporter like domains"/>
    <property type="match status" value="1"/>
</dbReference>
<dbReference type="InterPro" id="IPR011701">
    <property type="entry name" value="MFS"/>
</dbReference>
<dbReference type="CDD" id="cd02776">
    <property type="entry name" value="MopB_CT_Nitrate-R-NarG-like"/>
    <property type="match status" value="1"/>
</dbReference>
<dbReference type="Pfam" id="PF07690">
    <property type="entry name" value="MFS_1"/>
    <property type="match status" value="1"/>
</dbReference>
<comment type="cofactor">
    <cofactor evidence="2">
        <name>[4Fe-4S] cluster</name>
        <dbReference type="ChEBI" id="CHEBI:49883"/>
    </cofactor>
</comment>
<keyword evidence="18" id="KW-0408">Iron</keyword>
<keyword evidence="11" id="KW-0500">Molybdenum</keyword>
<gene>
    <name evidence="25" type="ORF">H2204_014631</name>
</gene>
<comment type="similarity">
    <text evidence="6">Belongs to the prokaryotic molybdopterin-containing oxidoreductase family.</text>
</comment>
<dbReference type="PROSITE" id="PS51669">
    <property type="entry name" value="4FE4S_MOW_BIS_MGD"/>
    <property type="match status" value="1"/>
</dbReference>
<dbReference type="CDD" id="cd17341">
    <property type="entry name" value="MFS_NRT2_like"/>
    <property type="match status" value="1"/>
</dbReference>
<dbReference type="Gene3D" id="4.10.1200.10">
    <property type="entry name" value="nitrate reductase tail"/>
    <property type="match status" value="1"/>
</dbReference>
<keyword evidence="12" id="KW-0997">Cell inner membrane</keyword>
<evidence type="ECO:0000256" key="15">
    <source>
        <dbReference type="ARBA" id="ARBA00022982"/>
    </source>
</evidence>
<dbReference type="SUPFAM" id="SSF53706">
    <property type="entry name" value="Formate dehydrogenase/DMSO reductase, domains 1-3"/>
    <property type="match status" value="1"/>
</dbReference>
<evidence type="ECO:0000313" key="25">
    <source>
        <dbReference type="EMBL" id="KAJ9613813.1"/>
    </source>
</evidence>
<dbReference type="InterPro" id="IPR044906">
    <property type="entry name" value="Nitr_red_alph_N_sf"/>
</dbReference>
<dbReference type="InterPro" id="IPR037943">
    <property type="entry name" value="MopB_CT_Nitrate-R-NarG-like"/>
</dbReference>